<dbReference type="Pfam" id="PF07451">
    <property type="entry name" value="SpoVAD"/>
    <property type="match status" value="1"/>
</dbReference>
<evidence type="ECO:0000313" key="3">
    <source>
        <dbReference type="Proteomes" id="UP000261032"/>
    </source>
</evidence>
<dbReference type="EMBL" id="JAQLKE010000001">
    <property type="protein sequence ID" value="MDB7082292.1"/>
    <property type="molecule type" value="Genomic_DNA"/>
</dbReference>
<accession>A0A3E3AJP5</accession>
<name>A0A3E3AJP5_9FIRM</name>
<evidence type="ECO:0000313" key="2">
    <source>
        <dbReference type="EMBL" id="RGD86967.1"/>
    </source>
</evidence>
<dbReference type="Proteomes" id="UP000261032">
    <property type="component" value="Unassembled WGS sequence"/>
</dbReference>
<organism evidence="2 3">
    <name type="scientific">Thomasclavelia ramosa</name>
    <dbReference type="NCBI Taxonomy" id="1547"/>
    <lineage>
        <taxon>Bacteria</taxon>
        <taxon>Bacillati</taxon>
        <taxon>Bacillota</taxon>
        <taxon>Erysipelotrichia</taxon>
        <taxon>Erysipelotrichales</taxon>
        <taxon>Coprobacillaceae</taxon>
        <taxon>Thomasclavelia</taxon>
    </lineage>
</organism>
<reference evidence="1" key="2">
    <citation type="submission" date="2023-01" db="EMBL/GenBank/DDBJ databases">
        <title>Human gut microbiome strain richness.</title>
        <authorList>
            <person name="Chen-Liaw A."/>
        </authorList>
    </citation>
    <scope>NUCLEOTIDE SEQUENCE</scope>
    <source>
        <strain evidence="1">1001217st2_G6_1001217B_191108</strain>
    </source>
</reference>
<dbReference type="SUPFAM" id="SSF53901">
    <property type="entry name" value="Thiolase-like"/>
    <property type="match status" value="1"/>
</dbReference>
<dbReference type="EMBL" id="QUSL01000002">
    <property type="protein sequence ID" value="RGD86967.1"/>
    <property type="molecule type" value="Genomic_DNA"/>
</dbReference>
<dbReference type="Proteomes" id="UP001211987">
    <property type="component" value="Unassembled WGS sequence"/>
</dbReference>
<comment type="caution">
    <text evidence="2">The sequence shown here is derived from an EMBL/GenBank/DDBJ whole genome shotgun (WGS) entry which is preliminary data.</text>
</comment>
<proteinExistence type="predicted"/>
<gene>
    <name evidence="2" type="ORF">DXB93_02030</name>
    <name evidence="1" type="ORF">PM738_00640</name>
</gene>
<dbReference type="GO" id="GO:0016746">
    <property type="term" value="F:acyltransferase activity"/>
    <property type="evidence" value="ECO:0007669"/>
    <property type="project" value="InterPro"/>
</dbReference>
<dbReference type="AlphaFoldDB" id="A0A3E3AJP5"/>
<dbReference type="InterPro" id="IPR010894">
    <property type="entry name" value="SpoVAD"/>
</dbReference>
<reference evidence="2 3" key="1">
    <citation type="submission" date="2018-08" db="EMBL/GenBank/DDBJ databases">
        <title>A genome reference for cultivated species of the human gut microbiota.</title>
        <authorList>
            <person name="Zou Y."/>
            <person name="Xue W."/>
            <person name="Luo G."/>
        </authorList>
    </citation>
    <scope>NUCLEOTIDE SEQUENCE [LARGE SCALE GENOMIC DNA]</scope>
    <source>
        <strain evidence="2 3">OM06-4</strain>
    </source>
</reference>
<dbReference type="RefSeq" id="WP_008791436.1">
    <property type="nucleotide sequence ID" value="NZ_BAABXX010000001.1"/>
</dbReference>
<dbReference type="InterPro" id="IPR038369">
    <property type="entry name" value="SpoVAD_sf"/>
</dbReference>
<protein>
    <submittedName>
        <fullName evidence="2">Stage V sporulation protein AD</fullName>
    </submittedName>
</protein>
<dbReference type="NCBIfam" id="NF006160">
    <property type="entry name" value="PRK08304.1"/>
    <property type="match status" value="1"/>
</dbReference>
<dbReference type="PIRSF" id="PIRSF011570">
    <property type="entry name" value="SpoVAD"/>
    <property type="match status" value="1"/>
</dbReference>
<dbReference type="InterPro" id="IPR016039">
    <property type="entry name" value="Thiolase-like"/>
</dbReference>
<sequence>MSSVLSGSSMQLNNVYVRATGTTCGIDEFNGPLGQYFDRHYPDFHFGHKSYELAEMAMLQDAISHALKKGKLKKDDINVFLGGDLNNQVTASNYTAKDFQRPFMAMYGACATMGLVINTASMLIENHCIHNANCFVCSHNATAERQFRYPIEYGVQRKETMTTTATGAVSVILDNNPSAVRIEALTIGRVIDMNQSDPNDMGRAMAPAAFDTLVNHLKDLNRQGTDYDLILTGDLSTYGKSIMKELMNENSVTYNEYDDCGCLLYDSDQDVNQGGSGPSCSALVAFGYIYQKMLKHKYKRVLVITTGALLSPVMTNQKQSIPCIAHAFSLEVVE</sequence>
<evidence type="ECO:0000313" key="1">
    <source>
        <dbReference type="EMBL" id="MDB7082292.1"/>
    </source>
</evidence>
<dbReference type="Gene3D" id="3.40.47.40">
    <property type="entry name" value="Stage V sporulation protein AD"/>
    <property type="match status" value="1"/>
</dbReference>